<comment type="caution">
    <text evidence="5">The sequence shown here is derived from an EMBL/GenBank/DDBJ whole genome shotgun (WGS) entry which is preliminary data.</text>
</comment>
<dbReference type="InterPro" id="IPR006061">
    <property type="entry name" value="SBP_1_CS"/>
</dbReference>
<evidence type="ECO:0000256" key="1">
    <source>
        <dbReference type="ARBA" id="ARBA00008520"/>
    </source>
</evidence>
<comment type="similarity">
    <text evidence="1">Belongs to the bacterial solute-binding protein 1 family.</text>
</comment>
<dbReference type="PROSITE" id="PS01037">
    <property type="entry name" value="SBP_BACTERIAL_1"/>
    <property type="match status" value="1"/>
</dbReference>
<dbReference type="CDD" id="cd13585">
    <property type="entry name" value="PBP2_TMBP_like"/>
    <property type="match status" value="1"/>
</dbReference>
<evidence type="ECO:0000313" key="6">
    <source>
        <dbReference type="Proteomes" id="UP001501371"/>
    </source>
</evidence>
<dbReference type="InterPro" id="IPR006059">
    <property type="entry name" value="SBP"/>
</dbReference>
<reference evidence="5 6" key="1">
    <citation type="journal article" date="2019" name="Int. J. Syst. Evol. Microbiol.">
        <title>The Global Catalogue of Microorganisms (GCM) 10K type strain sequencing project: providing services to taxonomists for standard genome sequencing and annotation.</title>
        <authorList>
            <consortium name="The Broad Institute Genomics Platform"/>
            <consortium name="The Broad Institute Genome Sequencing Center for Infectious Disease"/>
            <person name="Wu L."/>
            <person name="Ma J."/>
        </authorList>
    </citation>
    <scope>NUCLEOTIDE SEQUENCE [LARGE SCALE GENOMIC DNA]</scope>
    <source>
        <strain evidence="5 6">JCM 12696</strain>
    </source>
</reference>
<dbReference type="Gene3D" id="3.40.190.10">
    <property type="entry name" value="Periplasmic binding protein-like II"/>
    <property type="match status" value="3"/>
</dbReference>
<dbReference type="Proteomes" id="UP001501371">
    <property type="component" value="Unassembled WGS sequence"/>
</dbReference>
<dbReference type="SUPFAM" id="SSF53850">
    <property type="entry name" value="Periplasmic binding protein-like II"/>
    <property type="match status" value="1"/>
</dbReference>
<dbReference type="PANTHER" id="PTHR43649:SF14">
    <property type="entry name" value="BLR3389 PROTEIN"/>
    <property type="match status" value="1"/>
</dbReference>
<dbReference type="EMBL" id="BAAAKV010000099">
    <property type="protein sequence ID" value="GAA1199173.1"/>
    <property type="molecule type" value="Genomic_DNA"/>
</dbReference>
<protein>
    <submittedName>
        <fullName evidence="5">Sugar ABC transporter substrate-binding protein</fullName>
    </submittedName>
</protein>
<keyword evidence="2" id="KW-0813">Transport</keyword>
<keyword evidence="6" id="KW-1185">Reference proteome</keyword>
<keyword evidence="3 4" id="KW-0732">Signal</keyword>
<name>A0ABN1V819_9ACTN</name>
<dbReference type="InterPro" id="IPR050490">
    <property type="entry name" value="Bact_solute-bd_prot1"/>
</dbReference>
<evidence type="ECO:0000256" key="2">
    <source>
        <dbReference type="ARBA" id="ARBA00022448"/>
    </source>
</evidence>
<sequence length="448" mass="47443">MTLMNNASRRVLRGGTVLASALTLALSLTACGSSDDGSESSPADVDAALAEGGSLTVWTWDLTMKQVAKDFEAAHPKVKINLVNAGTNKDQYTALENAISAGKGVPDVAQIEYYALGQFSLSKSLADLSAYGADELADSYSPGPWNAVASGDQVYALPLDSGPMALYYNKKVFDKHGIAVPKTWDEYVDAARKLHKADPKVFITNDAGEPGFATSLIWQAGGRPYKVDGTKVSVDFSDAGSRTYADTWQKLLDDKLVAPVVSWSDEWFKGLADGSIATLATGAWMPTNLETGAASAAGDWRVAPLPQWKAGAAVSAENGGSSLAIPAASKNKELAYAFLEYANAGAGVKSRVDDGAFPATTAELTSKEFLAKKFDYFGGQEANKIFSESASQVPDGWSYLPFQVYANSIFNDNVGKAYASNTTLSQGLAQWQKASVAYGKEQGFTIGD</sequence>
<organism evidence="5 6">
    <name type="scientific">Streptomyces hebeiensis</name>
    <dbReference type="NCBI Taxonomy" id="229486"/>
    <lineage>
        <taxon>Bacteria</taxon>
        <taxon>Bacillati</taxon>
        <taxon>Actinomycetota</taxon>
        <taxon>Actinomycetes</taxon>
        <taxon>Kitasatosporales</taxon>
        <taxon>Streptomycetaceae</taxon>
        <taxon>Streptomyces</taxon>
    </lineage>
</organism>
<feature type="signal peptide" evidence="4">
    <location>
        <begin position="1"/>
        <end position="30"/>
    </location>
</feature>
<evidence type="ECO:0000256" key="3">
    <source>
        <dbReference type="ARBA" id="ARBA00022729"/>
    </source>
</evidence>
<gene>
    <name evidence="5" type="ORF">GCM10009654_64720</name>
</gene>
<evidence type="ECO:0000256" key="4">
    <source>
        <dbReference type="SAM" id="SignalP"/>
    </source>
</evidence>
<evidence type="ECO:0000313" key="5">
    <source>
        <dbReference type="EMBL" id="GAA1199173.1"/>
    </source>
</evidence>
<dbReference type="Pfam" id="PF01547">
    <property type="entry name" value="SBP_bac_1"/>
    <property type="match status" value="1"/>
</dbReference>
<dbReference type="PANTHER" id="PTHR43649">
    <property type="entry name" value="ARABINOSE-BINDING PROTEIN-RELATED"/>
    <property type="match status" value="1"/>
</dbReference>
<feature type="chain" id="PRO_5045982584" evidence="4">
    <location>
        <begin position="31"/>
        <end position="448"/>
    </location>
</feature>
<proteinExistence type="inferred from homology"/>
<accession>A0ABN1V819</accession>